<keyword evidence="1" id="KW-0812">Transmembrane</keyword>
<feature type="transmembrane region" description="Helical" evidence="1">
    <location>
        <begin position="65"/>
        <end position="83"/>
    </location>
</feature>
<gene>
    <name evidence="2" type="ORF">SD71_10990</name>
</gene>
<protein>
    <recommendedName>
        <fullName evidence="4">Cytochrome c assembly protein domain-containing protein</fullName>
    </recommendedName>
</protein>
<reference evidence="2 3" key="1">
    <citation type="submission" date="2014-12" db="EMBL/GenBank/DDBJ databases">
        <title>Draft genome sequence of Cohnella kolymensis strain B-2846.</title>
        <authorList>
            <person name="Karlyshev A.V."/>
            <person name="Kudryashova E.B."/>
        </authorList>
    </citation>
    <scope>NUCLEOTIDE SEQUENCE [LARGE SCALE GENOMIC DNA]</scope>
    <source>
        <strain evidence="2 3">VKM B-2846</strain>
    </source>
</reference>
<feature type="transmembrane region" description="Helical" evidence="1">
    <location>
        <begin position="148"/>
        <end position="166"/>
    </location>
</feature>
<feature type="transmembrane region" description="Helical" evidence="1">
    <location>
        <begin position="247"/>
        <end position="266"/>
    </location>
</feature>
<comment type="caution">
    <text evidence="2">The sequence shown here is derived from an EMBL/GenBank/DDBJ whole genome shotgun (WGS) entry which is preliminary data.</text>
</comment>
<keyword evidence="3" id="KW-1185">Reference proteome</keyword>
<name>A0ABR5A4P3_9BACL</name>
<keyword evidence="1" id="KW-0472">Membrane</keyword>
<dbReference type="RefSeq" id="WP_041062683.1">
    <property type="nucleotide sequence ID" value="NZ_JXAL01000016.1"/>
</dbReference>
<sequence>MSAEAAKVSSSRRGGIVWLIVALLVAWEWGADFPVSTTWFAGWLTAGTGWMLVKYVRSVLNFKHAALGILLFAAFTGLAMIFWDTVGNPVWHMQIHPILLCLTISLLLACGVLFLMISMVIPSPLQDGKGWPLAVISRAVSILRNCKPVWAQFAIVASVHLIMIVICYKYGAAVQILAGLAAAYTQLLMTAEMERTIAVTSNNRLSPAHREQTHRVAKLAIFTLHLVVSLFYLVLAFVGEWSWKAQALYPLSWAVGALVAVVCWLVGRIRLLYYVLLFALLVVNAAVLGAIFFVFVL</sequence>
<accession>A0ABR5A4P3</accession>
<feature type="transmembrane region" description="Helical" evidence="1">
    <location>
        <begin position="219"/>
        <end position="241"/>
    </location>
</feature>
<proteinExistence type="predicted"/>
<feature type="transmembrane region" description="Helical" evidence="1">
    <location>
        <begin position="12"/>
        <end position="30"/>
    </location>
</feature>
<feature type="transmembrane region" description="Helical" evidence="1">
    <location>
        <begin position="273"/>
        <end position="296"/>
    </location>
</feature>
<dbReference type="EMBL" id="JXAL01000016">
    <property type="protein sequence ID" value="KIL35902.1"/>
    <property type="molecule type" value="Genomic_DNA"/>
</dbReference>
<evidence type="ECO:0000313" key="3">
    <source>
        <dbReference type="Proteomes" id="UP000054526"/>
    </source>
</evidence>
<dbReference type="Proteomes" id="UP000054526">
    <property type="component" value="Unassembled WGS sequence"/>
</dbReference>
<evidence type="ECO:0000256" key="1">
    <source>
        <dbReference type="SAM" id="Phobius"/>
    </source>
</evidence>
<keyword evidence="1" id="KW-1133">Transmembrane helix</keyword>
<evidence type="ECO:0000313" key="2">
    <source>
        <dbReference type="EMBL" id="KIL35902.1"/>
    </source>
</evidence>
<organism evidence="2 3">
    <name type="scientific">Cohnella kolymensis</name>
    <dbReference type="NCBI Taxonomy" id="1590652"/>
    <lineage>
        <taxon>Bacteria</taxon>
        <taxon>Bacillati</taxon>
        <taxon>Bacillota</taxon>
        <taxon>Bacilli</taxon>
        <taxon>Bacillales</taxon>
        <taxon>Paenibacillaceae</taxon>
        <taxon>Cohnella</taxon>
    </lineage>
</organism>
<feature type="transmembrane region" description="Helical" evidence="1">
    <location>
        <begin position="95"/>
        <end position="121"/>
    </location>
</feature>
<evidence type="ECO:0008006" key="4">
    <source>
        <dbReference type="Google" id="ProtNLM"/>
    </source>
</evidence>